<accession>A0A542X8L3</accession>
<dbReference type="OrthoDB" id="2582440at2"/>
<gene>
    <name evidence="7" type="ORF">FB554_0289</name>
</gene>
<feature type="chain" id="PRO_5038711490" evidence="5">
    <location>
        <begin position="34"/>
        <end position="304"/>
    </location>
</feature>
<dbReference type="InterPro" id="IPR017853">
    <property type="entry name" value="GH"/>
</dbReference>
<organism evidence="7 8">
    <name type="scientific">Barrientosiimonas humi</name>
    <dbReference type="NCBI Taxonomy" id="999931"/>
    <lineage>
        <taxon>Bacteria</taxon>
        <taxon>Bacillati</taxon>
        <taxon>Actinomycetota</taxon>
        <taxon>Actinomycetes</taxon>
        <taxon>Micrococcales</taxon>
        <taxon>Dermacoccaceae</taxon>
        <taxon>Barrientosiimonas</taxon>
    </lineage>
</organism>
<dbReference type="GO" id="GO:0004553">
    <property type="term" value="F:hydrolase activity, hydrolyzing O-glycosyl compounds"/>
    <property type="evidence" value="ECO:0007669"/>
    <property type="project" value="InterPro"/>
</dbReference>
<dbReference type="PROSITE" id="PS51910">
    <property type="entry name" value="GH18_2"/>
    <property type="match status" value="1"/>
</dbReference>
<dbReference type="InterPro" id="IPR006311">
    <property type="entry name" value="TAT_signal"/>
</dbReference>
<keyword evidence="1 3" id="KW-0378">Hydrolase</keyword>
<reference evidence="7 8" key="1">
    <citation type="submission" date="2019-06" db="EMBL/GenBank/DDBJ databases">
        <title>Sequencing the genomes of 1000 actinobacteria strains.</title>
        <authorList>
            <person name="Klenk H.-P."/>
        </authorList>
    </citation>
    <scope>NUCLEOTIDE SEQUENCE [LARGE SCALE GENOMIC DNA]</scope>
    <source>
        <strain evidence="7 8">DSM 24617</strain>
    </source>
</reference>
<evidence type="ECO:0000256" key="3">
    <source>
        <dbReference type="RuleBase" id="RU000489"/>
    </source>
</evidence>
<dbReference type="Pfam" id="PF00704">
    <property type="entry name" value="Glyco_hydro_18"/>
    <property type="match status" value="1"/>
</dbReference>
<comment type="similarity">
    <text evidence="4">Belongs to the glycosyl hydrolase 18 family.</text>
</comment>
<dbReference type="EMBL" id="VFOK01000001">
    <property type="protein sequence ID" value="TQL32172.1"/>
    <property type="molecule type" value="Genomic_DNA"/>
</dbReference>
<evidence type="ECO:0000313" key="8">
    <source>
        <dbReference type="Proteomes" id="UP000318336"/>
    </source>
</evidence>
<evidence type="ECO:0000256" key="1">
    <source>
        <dbReference type="ARBA" id="ARBA00022801"/>
    </source>
</evidence>
<evidence type="ECO:0000313" key="7">
    <source>
        <dbReference type="EMBL" id="TQL32172.1"/>
    </source>
</evidence>
<keyword evidence="8" id="KW-1185">Reference proteome</keyword>
<feature type="domain" description="GH18" evidence="6">
    <location>
        <begin position="43"/>
        <end position="304"/>
    </location>
</feature>
<dbReference type="InterPro" id="IPR054861">
    <property type="entry name" value="Endoglyc_H"/>
</dbReference>
<dbReference type="GO" id="GO:0005975">
    <property type="term" value="P:carbohydrate metabolic process"/>
    <property type="evidence" value="ECO:0007669"/>
    <property type="project" value="InterPro"/>
</dbReference>
<name>A0A542X8L3_9MICO</name>
<feature type="signal peptide" evidence="5">
    <location>
        <begin position="1"/>
        <end position="33"/>
    </location>
</feature>
<dbReference type="SUPFAM" id="SSF51445">
    <property type="entry name" value="(Trans)glycosidases"/>
    <property type="match status" value="1"/>
</dbReference>
<dbReference type="Proteomes" id="UP000318336">
    <property type="component" value="Unassembled WGS sequence"/>
</dbReference>
<dbReference type="PROSITE" id="PS51318">
    <property type="entry name" value="TAT"/>
    <property type="match status" value="1"/>
</dbReference>
<dbReference type="RefSeq" id="WP_142004309.1">
    <property type="nucleotide sequence ID" value="NZ_CAJTBP010000001.1"/>
</dbReference>
<dbReference type="AlphaFoldDB" id="A0A542X8L3"/>
<protein>
    <submittedName>
        <fullName evidence="7">Glycosyl hydrolase family 18 (Putative chitinase)</fullName>
    </submittedName>
</protein>
<dbReference type="InterPro" id="IPR001223">
    <property type="entry name" value="Glyco_hydro18_cat"/>
</dbReference>
<proteinExistence type="inferred from homology"/>
<dbReference type="PROSITE" id="PS01095">
    <property type="entry name" value="GH18_1"/>
    <property type="match status" value="1"/>
</dbReference>
<evidence type="ECO:0000256" key="5">
    <source>
        <dbReference type="SAM" id="SignalP"/>
    </source>
</evidence>
<evidence type="ECO:0000259" key="6">
    <source>
        <dbReference type="PROSITE" id="PS51910"/>
    </source>
</evidence>
<evidence type="ECO:0000256" key="4">
    <source>
        <dbReference type="RuleBase" id="RU004453"/>
    </source>
</evidence>
<keyword evidence="2 3" id="KW-0326">Glycosidase</keyword>
<keyword evidence="5" id="KW-0732">Signal</keyword>
<evidence type="ECO:0000256" key="2">
    <source>
        <dbReference type="ARBA" id="ARBA00023295"/>
    </source>
</evidence>
<dbReference type="Gene3D" id="3.20.20.80">
    <property type="entry name" value="Glycosidases"/>
    <property type="match status" value="1"/>
</dbReference>
<comment type="caution">
    <text evidence="7">The sequence shown here is derived from an EMBL/GenBank/DDBJ whole genome shotgun (WGS) entry which is preliminary data.</text>
</comment>
<sequence>MPAQTPSPLTRRRMLQTAAAGLALPLVPLGAPAARAVEGKTGPTSLVYVEVNDNALANAGKYTLASSGAPVFDVAVIFAGNINYDGTKAYVHLNTQVQATLDAAATQIRPLQQRGTKVLLSILGNHQGAGVCNFPSREAAAAFAREVADVVRAYGLDGVDIDDEYAGYGANGTGQPNDFSFVYFIEALRAELPDAFLHLYYYGPVTTRTVYDGVQAGTFLSGSGNAIYGTYVVPQVPGLGAAQLSPAAVKLSETPASTAASFAQRTVREGYGMFLTYDLRAGDQSGYVSGFTQQLYGEAAVYTP</sequence>
<dbReference type="InterPro" id="IPR001579">
    <property type="entry name" value="Glyco_hydro_18_chit_AS"/>
</dbReference>
<dbReference type="NCBIfam" id="NF045482">
    <property type="entry name" value="Endoglyc_H"/>
    <property type="match status" value="1"/>
</dbReference>